<keyword evidence="14" id="KW-1185">Reference proteome</keyword>
<evidence type="ECO:0000256" key="9">
    <source>
        <dbReference type="ARBA" id="ARBA00023273"/>
    </source>
</evidence>
<evidence type="ECO:0000256" key="2">
    <source>
        <dbReference type="ARBA" id="ARBA00022490"/>
    </source>
</evidence>
<evidence type="ECO:0000256" key="1">
    <source>
        <dbReference type="ARBA" id="ARBA00004611"/>
    </source>
</evidence>
<dbReference type="Proteomes" id="UP000314983">
    <property type="component" value="Chromosome 1"/>
</dbReference>
<dbReference type="Ensembl" id="ENSEEET00000040924.2">
    <property type="protein sequence ID" value="ENSEEEP00000040460.2"/>
    <property type="gene ID" value="ENSEEEG00000019162.2"/>
</dbReference>
<reference evidence="13" key="3">
    <citation type="submission" date="2020-05" db="EMBL/GenBank/DDBJ databases">
        <title>Electrophorus electricus (electric eel) genome, fEleEle1, primary haplotype.</title>
        <authorList>
            <person name="Myers G."/>
            <person name="Meyer A."/>
            <person name="Fedrigo O."/>
            <person name="Formenti G."/>
            <person name="Rhie A."/>
            <person name="Tracey A."/>
            <person name="Sims Y."/>
            <person name="Jarvis E.D."/>
        </authorList>
    </citation>
    <scope>NUCLEOTIDE SEQUENCE [LARGE SCALE GENOMIC DNA]</scope>
</reference>
<proteinExistence type="inferred from homology"/>
<evidence type="ECO:0000313" key="13">
    <source>
        <dbReference type="Ensembl" id="ENSEEEP00000040460.2"/>
    </source>
</evidence>
<evidence type="ECO:0000256" key="11">
    <source>
        <dbReference type="ARBA" id="ARBA00040950"/>
    </source>
</evidence>
<keyword evidence="6 12" id="KW-0175">Coiled coil</keyword>
<dbReference type="InterPro" id="IPR050576">
    <property type="entry name" value="Cilia_flagella_integrity"/>
</dbReference>
<evidence type="ECO:0000256" key="4">
    <source>
        <dbReference type="ARBA" id="ARBA00022737"/>
    </source>
</evidence>
<keyword evidence="8" id="KW-0206">Cytoskeleton</keyword>
<keyword evidence="4" id="KW-0677">Repeat</keyword>
<dbReference type="STRING" id="8005.ENSEEEP00000040460"/>
<evidence type="ECO:0000256" key="3">
    <source>
        <dbReference type="ARBA" id="ARBA00022614"/>
    </source>
</evidence>
<keyword evidence="5" id="KW-0282">Flagellum</keyword>
<keyword evidence="9" id="KW-0966">Cell projection</keyword>
<keyword evidence="7" id="KW-0969">Cilium</keyword>
<dbReference type="PANTHER" id="PTHR45973">
    <property type="entry name" value="PROTEIN PHOSPHATASE 1 REGULATORY SUBUNIT SDS22-RELATED"/>
    <property type="match status" value="1"/>
</dbReference>
<protein>
    <recommendedName>
        <fullName evidence="11">Dynein regulatory complex subunit 3</fullName>
    </recommendedName>
</protein>
<dbReference type="SMART" id="SM00365">
    <property type="entry name" value="LRR_SD22"/>
    <property type="match status" value="4"/>
</dbReference>
<evidence type="ECO:0000256" key="5">
    <source>
        <dbReference type="ARBA" id="ARBA00022846"/>
    </source>
</evidence>
<evidence type="ECO:0000256" key="8">
    <source>
        <dbReference type="ARBA" id="ARBA00023212"/>
    </source>
</evidence>
<dbReference type="InterPro" id="IPR003591">
    <property type="entry name" value="Leu-rich_rpt_typical-subtyp"/>
</dbReference>
<evidence type="ECO:0000256" key="10">
    <source>
        <dbReference type="ARBA" id="ARBA00038378"/>
    </source>
</evidence>
<reference evidence="14" key="1">
    <citation type="journal article" date="2014" name="Science">
        <title>Nonhuman genetics. Genomic basis for the convergent evolution of electric organs.</title>
        <authorList>
            <person name="Gallant J.R."/>
            <person name="Traeger L.L."/>
            <person name="Volkening J.D."/>
            <person name="Moffett H."/>
            <person name="Chen P.H."/>
            <person name="Novina C.D."/>
            <person name="Phillips G.N.Jr."/>
            <person name="Anand R."/>
            <person name="Wells G.B."/>
            <person name="Pinch M."/>
            <person name="Guth R."/>
            <person name="Unguez G.A."/>
            <person name="Albert J.S."/>
            <person name="Zakon H.H."/>
            <person name="Samanta M.P."/>
            <person name="Sussman M.R."/>
        </authorList>
    </citation>
    <scope>NUCLEOTIDE SEQUENCE [LARGE SCALE GENOMIC DNA]</scope>
</reference>
<evidence type="ECO:0000256" key="12">
    <source>
        <dbReference type="SAM" id="Coils"/>
    </source>
</evidence>
<dbReference type="PANTHER" id="PTHR45973:SF12">
    <property type="entry name" value="DYNEIN REGULATORY COMPLEX SUBUNIT 3"/>
    <property type="match status" value="1"/>
</dbReference>
<comment type="similarity">
    <text evidence="10">Belongs to the DRC3 family.</text>
</comment>
<sequence>MNRIYKTMEPSVVDEQMLQKAVEEQGPQDQAGRIAKEEGIQYHEVIQLRLDYRNILKIDHLWEFTSLTKLQLHNNLIEKIQGLEKLINLEWLDLSFNNIQVIEGLDTLVKLQDLSLYNNYISVIENMDPLKNLQIFSLGNNLISQLDNVIYLRKFKNLRTLNLAGNPVCKEENYTIFVAAYISDLVYLDFRPLDEQTRQKAFTQYQYAIEEMRHNDLQEQRATEAQKNNEEELQLHKDAFVEHLNGSHLFDSMYADDAEAAKLAYLPGVATLLESYPCLTQLVALCVQIFEVGLTQHTCRQNEMDAFFTGFQDAVADNQQRGAEIAADFERSRRQVMAGMQQAANNRLEARISNYRDEITQLCHTLMTLELQLVGQLEDITKDFERNISDMVGGFIEYCRDLENHHHEKLLEIAVATLEKVAKNELEEDLPDDVRLLFVDKDTAVSAVSASHDTHLLKIDNREDELMTRINSWMTALIKSIHDEEIKRNRKRISEIHNYVDYVREQLEELHLQEHQ</sequence>
<keyword evidence="2" id="KW-0963">Cytoplasm</keyword>
<gene>
    <name evidence="13" type="primary">DRC3</name>
</gene>
<dbReference type="Pfam" id="PF14580">
    <property type="entry name" value="LRR_9"/>
    <property type="match status" value="1"/>
</dbReference>
<dbReference type="InterPro" id="IPR032675">
    <property type="entry name" value="LRR_dom_sf"/>
</dbReference>
<dbReference type="OMA" id="SFMEMMT"/>
<dbReference type="InterPro" id="IPR001611">
    <property type="entry name" value="Leu-rich_rpt"/>
</dbReference>
<organism evidence="13 14">
    <name type="scientific">Electrophorus electricus</name>
    <name type="common">Electric eel</name>
    <name type="synonym">Gymnotus electricus</name>
    <dbReference type="NCBI Taxonomy" id="8005"/>
    <lineage>
        <taxon>Eukaryota</taxon>
        <taxon>Metazoa</taxon>
        <taxon>Chordata</taxon>
        <taxon>Craniata</taxon>
        <taxon>Vertebrata</taxon>
        <taxon>Euteleostomi</taxon>
        <taxon>Actinopterygii</taxon>
        <taxon>Neopterygii</taxon>
        <taxon>Teleostei</taxon>
        <taxon>Ostariophysi</taxon>
        <taxon>Gymnotiformes</taxon>
        <taxon>Gymnotoidei</taxon>
        <taxon>Gymnotidae</taxon>
        <taxon>Electrophorus</taxon>
    </lineage>
</organism>
<accession>A0A4W4GW58</accession>
<reference evidence="13" key="4">
    <citation type="submission" date="2025-08" db="UniProtKB">
        <authorList>
            <consortium name="Ensembl"/>
        </authorList>
    </citation>
    <scope>IDENTIFICATION</scope>
</reference>
<reference evidence="13" key="5">
    <citation type="submission" date="2025-09" db="UniProtKB">
        <authorList>
            <consortium name="Ensembl"/>
        </authorList>
    </citation>
    <scope>IDENTIFICATION</scope>
</reference>
<dbReference type="PROSITE" id="PS51450">
    <property type="entry name" value="LRR"/>
    <property type="match status" value="4"/>
</dbReference>
<comment type="subcellular location">
    <subcellularLocation>
        <location evidence="1">Cytoplasm</location>
        <location evidence="1">Cytoskeleton</location>
        <location evidence="1">Flagellum axoneme</location>
    </subcellularLocation>
</comment>
<dbReference type="GO" id="GO:0005929">
    <property type="term" value="C:cilium"/>
    <property type="evidence" value="ECO:0007669"/>
    <property type="project" value="TreeGrafter"/>
</dbReference>
<dbReference type="GeneTree" id="ENSGT00940000159298"/>
<evidence type="ECO:0000256" key="7">
    <source>
        <dbReference type="ARBA" id="ARBA00023069"/>
    </source>
</evidence>
<dbReference type="AlphaFoldDB" id="A0A4W4GW58"/>
<dbReference type="SMART" id="SM00369">
    <property type="entry name" value="LRR_TYP"/>
    <property type="match status" value="3"/>
</dbReference>
<name>A0A4W4GW58_ELEEL</name>
<evidence type="ECO:0000256" key="6">
    <source>
        <dbReference type="ARBA" id="ARBA00023054"/>
    </source>
</evidence>
<dbReference type="Gene3D" id="3.80.10.10">
    <property type="entry name" value="Ribonuclease Inhibitor"/>
    <property type="match status" value="1"/>
</dbReference>
<feature type="coiled-coil region" evidence="12">
    <location>
        <begin position="338"/>
        <end position="365"/>
    </location>
</feature>
<keyword evidence="3" id="KW-0433">Leucine-rich repeat</keyword>
<dbReference type="SUPFAM" id="SSF52075">
    <property type="entry name" value="Outer arm dynein light chain 1"/>
    <property type="match status" value="1"/>
</dbReference>
<reference evidence="14" key="2">
    <citation type="journal article" date="2017" name="Sci. Adv.">
        <title>A tail of two voltages: Proteomic comparison of the three electric organs of the electric eel.</title>
        <authorList>
            <person name="Traeger L.L."/>
            <person name="Sabat G."/>
            <person name="Barrett-Wilt G.A."/>
            <person name="Wells G.B."/>
            <person name="Sussman M.R."/>
        </authorList>
    </citation>
    <scope>NUCLEOTIDE SEQUENCE [LARGE SCALE GENOMIC DNA]</scope>
</reference>
<evidence type="ECO:0000313" key="14">
    <source>
        <dbReference type="Proteomes" id="UP000314983"/>
    </source>
</evidence>